<dbReference type="Proteomes" id="UP000017820">
    <property type="component" value="Unassembled WGS sequence"/>
</dbReference>
<reference evidence="1 2" key="1">
    <citation type="submission" date="2013-07" db="EMBL/GenBank/DDBJ databases">
        <title>Draft genome sequence of Pseudoalteromonas luteoviolacea 2ta16.</title>
        <authorList>
            <person name="Allen E.E."/>
            <person name="Azam F."/>
            <person name="Podell S."/>
        </authorList>
    </citation>
    <scope>NUCLEOTIDE SEQUENCE [LARGE SCALE GENOMIC DNA]</scope>
    <source>
        <strain evidence="1 2">2ta16</strain>
    </source>
</reference>
<dbReference type="PATRIC" id="fig|1353533.3.peg.2946"/>
<sequence length="51" mass="5796">MKIQLIKKDLKRLTNDAQFLPAEFTPEVAGGKPRDSAYTHFCTVLSVCRTR</sequence>
<evidence type="ECO:0000313" key="2">
    <source>
        <dbReference type="Proteomes" id="UP000017820"/>
    </source>
</evidence>
<accession>V4JCL1</accession>
<dbReference type="EMBL" id="AUSV01000044">
    <property type="protein sequence ID" value="ESP92802.1"/>
    <property type="molecule type" value="Genomic_DNA"/>
</dbReference>
<dbReference type="AlphaFoldDB" id="V4JCL1"/>
<dbReference type="RefSeq" id="WP_023399831.1">
    <property type="nucleotide sequence ID" value="NZ_AUSV01000044.1"/>
</dbReference>
<gene>
    <name evidence="1" type="ORF">PL2TA16_04000</name>
</gene>
<protein>
    <submittedName>
        <fullName evidence="1">Uncharacterized protein</fullName>
    </submittedName>
</protein>
<organism evidence="1 2">
    <name type="scientific">Pseudoalteromonas luteoviolacea (strain 2ta16)</name>
    <dbReference type="NCBI Taxonomy" id="1353533"/>
    <lineage>
        <taxon>Bacteria</taxon>
        <taxon>Pseudomonadati</taxon>
        <taxon>Pseudomonadota</taxon>
        <taxon>Gammaproteobacteria</taxon>
        <taxon>Alteromonadales</taxon>
        <taxon>Pseudoalteromonadaceae</taxon>
        <taxon>Pseudoalteromonas</taxon>
    </lineage>
</organism>
<name>V4JCL1_PSEL2</name>
<comment type="caution">
    <text evidence="1">The sequence shown here is derived from an EMBL/GenBank/DDBJ whole genome shotgun (WGS) entry which is preliminary data.</text>
</comment>
<proteinExistence type="predicted"/>
<evidence type="ECO:0000313" key="1">
    <source>
        <dbReference type="EMBL" id="ESP92802.1"/>
    </source>
</evidence>